<keyword evidence="3" id="KW-0808">Transferase</keyword>
<dbReference type="Gene3D" id="3.60.20.10">
    <property type="entry name" value="Glutamine Phosphoribosylpyrophosphate, subunit 1, domain 1"/>
    <property type="match status" value="1"/>
</dbReference>
<proteinExistence type="predicted"/>
<dbReference type="STRING" id="981384.GCA_000192475_04383"/>
<dbReference type="AlphaFoldDB" id="A0A497ZHE1"/>
<dbReference type="InterPro" id="IPR026869">
    <property type="entry name" value="EgtC-like"/>
</dbReference>
<evidence type="ECO:0000256" key="1">
    <source>
        <dbReference type="ARBA" id="ARBA00022962"/>
    </source>
</evidence>
<evidence type="ECO:0000259" key="2">
    <source>
        <dbReference type="PROSITE" id="PS51278"/>
    </source>
</evidence>
<dbReference type="PANTHER" id="PTHR43187">
    <property type="entry name" value="GLUTAMINE AMIDOTRANSFERASE DUG3-RELATED"/>
    <property type="match status" value="1"/>
</dbReference>
<dbReference type="Pfam" id="PF13230">
    <property type="entry name" value="GATase_4"/>
    <property type="match status" value="1"/>
</dbReference>
<dbReference type="SUPFAM" id="SSF56235">
    <property type="entry name" value="N-terminal nucleophile aminohydrolases (Ntn hydrolases)"/>
    <property type="match status" value="1"/>
</dbReference>
<dbReference type="InterPro" id="IPR017932">
    <property type="entry name" value="GATase_2_dom"/>
</dbReference>
<comment type="caution">
    <text evidence="3">The sequence shown here is derived from an EMBL/GenBank/DDBJ whole genome shotgun (WGS) entry which is preliminary data.</text>
</comment>
<dbReference type="EMBL" id="RCCT01000002">
    <property type="protein sequence ID" value="RLK08109.1"/>
    <property type="molecule type" value="Genomic_DNA"/>
</dbReference>
<dbReference type="Proteomes" id="UP000271700">
    <property type="component" value="Unassembled WGS sequence"/>
</dbReference>
<accession>A0A497ZHE1</accession>
<dbReference type="PANTHER" id="PTHR43187:SF1">
    <property type="entry name" value="GLUTAMINE AMIDOTRANSFERASE DUG3-RELATED"/>
    <property type="match status" value="1"/>
</dbReference>
<dbReference type="CDD" id="cd01908">
    <property type="entry name" value="YafJ"/>
    <property type="match status" value="1"/>
</dbReference>
<dbReference type="InterPro" id="IPR029055">
    <property type="entry name" value="Ntn_hydrolases_N"/>
</dbReference>
<dbReference type="InterPro" id="IPR052373">
    <property type="entry name" value="Gamma-glu_amide_hydrolase"/>
</dbReference>
<dbReference type="GO" id="GO:0016740">
    <property type="term" value="F:transferase activity"/>
    <property type="evidence" value="ECO:0007669"/>
    <property type="project" value="UniProtKB-KW"/>
</dbReference>
<reference evidence="3 4" key="1">
    <citation type="submission" date="2018-10" db="EMBL/GenBank/DDBJ databases">
        <title>Genomic Encyclopedia of Archaeal and Bacterial Type Strains, Phase II (KMG-II): from individual species to whole genera.</title>
        <authorList>
            <person name="Goeker M."/>
        </authorList>
    </citation>
    <scope>NUCLEOTIDE SEQUENCE [LARGE SCALE GENOMIC DNA]</scope>
    <source>
        <strain evidence="3 4">DSM 29317</strain>
    </source>
</reference>
<dbReference type="PROSITE" id="PS51278">
    <property type="entry name" value="GATASE_TYPE_2"/>
    <property type="match status" value="1"/>
</dbReference>
<keyword evidence="1 3" id="KW-0315">Glutamine amidotransferase</keyword>
<evidence type="ECO:0000313" key="3">
    <source>
        <dbReference type="EMBL" id="RLK08109.1"/>
    </source>
</evidence>
<sequence>MLQINRFYGVHNMCRFLAWVGEQRYLDELVQEQEQSLVIQSRNALIGKTPINADGFGLAWYSDRETPCFYKDTHPAWSDANLKQLAHHTRSRLFLAHVRASTGTATSRNNCHPFGVGKWSFMHNGQAGGHDQIRQELDSMIPAHLYGHRMGATESEAIFLIAHGEGLDSNPIGSMARAVGRVEALSRQCGSLPYMRFAACWSDGKRVFAARYASDRYAPSLHYRTSDDGIVISSEPLDADSDGWVEVQPNTAIVTEGSVVSIHAFDPSVKREPAKVA</sequence>
<protein>
    <submittedName>
        <fullName evidence="3">Glutamine amidotransferase</fullName>
    </submittedName>
</protein>
<feature type="domain" description="Glutamine amidotransferase type-2" evidence="2">
    <location>
        <begin position="14"/>
        <end position="265"/>
    </location>
</feature>
<gene>
    <name evidence="3" type="ORF">CLV75_1778</name>
</gene>
<name>A0A497ZHE1_9RHOB</name>
<evidence type="ECO:0000313" key="4">
    <source>
        <dbReference type="Proteomes" id="UP000271700"/>
    </source>
</evidence>
<keyword evidence="4" id="KW-1185">Reference proteome</keyword>
<organism evidence="3 4">
    <name type="scientific">Ruegeria conchae</name>
    <dbReference type="NCBI Taxonomy" id="981384"/>
    <lineage>
        <taxon>Bacteria</taxon>
        <taxon>Pseudomonadati</taxon>
        <taxon>Pseudomonadota</taxon>
        <taxon>Alphaproteobacteria</taxon>
        <taxon>Rhodobacterales</taxon>
        <taxon>Roseobacteraceae</taxon>
        <taxon>Ruegeria</taxon>
    </lineage>
</organism>